<comment type="similarity">
    <text evidence="7">Belongs to the binding-protein-dependent transport system permease family.</text>
</comment>
<evidence type="ECO:0000313" key="10">
    <source>
        <dbReference type="Proteomes" id="UP000631034"/>
    </source>
</evidence>
<dbReference type="Proteomes" id="UP000631034">
    <property type="component" value="Unassembled WGS sequence"/>
</dbReference>
<feature type="transmembrane region" description="Helical" evidence="7">
    <location>
        <begin position="146"/>
        <end position="167"/>
    </location>
</feature>
<name>A0A8J7CP31_9PROT</name>
<protein>
    <submittedName>
        <fullName evidence="9">Microcin C ABC transporter permease YejB</fullName>
    </submittedName>
</protein>
<evidence type="ECO:0000256" key="5">
    <source>
        <dbReference type="ARBA" id="ARBA00022989"/>
    </source>
</evidence>
<dbReference type="GO" id="GO:0055085">
    <property type="term" value="P:transmembrane transport"/>
    <property type="evidence" value="ECO:0007669"/>
    <property type="project" value="InterPro"/>
</dbReference>
<dbReference type="CDD" id="cd06261">
    <property type="entry name" value="TM_PBP2"/>
    <property type="match status" value="1"/>
</dbReference>
<feature type="transmembrane region" description="Helical" evidence="7">
    <location>
        <begin position="289"/>
        <end position="316"/>
    </location>
</feature>
<keyword evidence="6 7" id="KW-0472">Membrane</keyword>
<feature type="domain" description="ABC transmembrane type-1" evidence="8">
    <location>
        <begin position="140"/>
        <end position="355"/>
    </location>
</feature>
<dbReference type="Pfam" id="PF00528">
    <property type="entry name" value="BPD_transp_1"/>
    <property type="match status" value="1"/>
</dbReference>
<comment type="caution">
    <text evidence="9">The sequence shown here is derived from an EMBL/GenBank/DDBJ whole genome shotgun (WGS) entry which is preliminary data.</text>
</comment>
<evidence type="ECO:0000256" key="2">
    <source>
        <dbReference type="ARBA" id="ARBA00022448"/>
    </source>
</evidence>
<feature type="transmembrane region" description="Helical" evidence="7">
    <location>
        <begin position="336"/>
        <end position="362"/>
    </location>
</feature>
<dbReference type="NCBIfam" id="NF011712">
    <property type="entry name" value="PRK15133.1"/>
    <property type="match status" value="1"/>
</dbReference>
<dbReference type="InterPro" id="IPR035906">
    <property type="entry name" value="MetI-like_sf"/>
</dbReference>
<dbReference type="AlphaFoldDB" id="A0A8J7CP31"/>
<dbReference type="Gene3D" id="1.10.3720.10">
    <property type="entry name" value="MetI-like"/>
    <property type="match status" value="1"/>
</dbReference>
<comment type="subcellular location">
    <subcellularLocation>
        <location evidence="1 7">Cell membrane</location>
        <topology evidence="1 7">Multi-pass membrane protein</topology>
    </subcellularLocation>
</comment>
<evidence type="ECO:0000256" key="7">
    <source>
        <dbReference type="RuleBase" id="RU363032"/>
    </source>
</evidence>
<evidence type="ECO:0000256" key="3">
    <source>
        <dbReference type="ARBA" id="ARBA00022475"/>
    </source>
</evidence>
<dbReference type="PANTHER" id="PTHR30465:SF66">
    <property type="entry name" value="INNER MEMBRANE ABC TRANSPORTER PERMEASE PROTEIN YEJB"/>
    <property type="match status" value="1"/>
</dbReference>
<keyword evidence="10" id="KW-1185">Reference proteome</keyword>
<dbReference type="InterPro" id="IPR000515">
    <property type="entry name" value="MetI-like"/>
</dbReference>
<dbReference type="PROSITE" id="PS50928">
    <property type="entry name" value="ABC_TM1"/>
    <property type="match status" value="1"/>
</dbReference>
<dbReference type="SUPFAM" id="SSF161098">
    <property type="entry name" value="MetI-like"/>
    <property type="match status" value="1"/>
</dbReference>
<evidence type="ECO:0000313" key="9">
    <source>
        <dbReference type="EMBL" id="MBE1236557.1"/>
    </source>
</evidence>
<evidence type="ECO:0000259" key="8">
    <source>
        <dbReference type="PROSITE" id="PS50928"/>
    </source>
</evidence>
<feature type="transmembrane region" description="Helical" evidence="7">
    <location>
        <begin position="231"/>
        <end position="254"/>
    </location>
</feature>
<keyword evidence="2 7" id="KW-0813">Transport</keyword>
<accession>A0A8J7CP31</accession>
<dbReference type="EMBL" id="JACZHT010000001">
    <property type="protein sequence ID" value="MBE1236557.1"/>
    <property type="molecule type" value="Genomic_DNA"/>
</dbReference>
<dbReference type="GO" id="GO:0042884">
    <property type="term" value="P:microcin transport"/>
    <property type="evidence" value="ECO:0007669"/>
    <property type="project" value="TreeGrafter"/>
</dbReference>
<sequence length="372" mass="40726">MASYILRRLLLIPFTLFGIILVAFVVVQFAPGGPIEQLLAESADLAVSGTDRFSGTTAGEMASGKTSLGQHPGGSAGETSGYLGAQGLDPARLAALEAQFHFDKPPVQRFFIMLADFARFDLGDSFFRGKPVIDLILEKLPVSVSLGLWSTLIIYLVSIPLGIAKAVRDGSRFDVITSWIVSIGYAVPGFVFAIALVVLFAGGNYLEWFPAQHLTSAGWEDFTVWEKIKDYAWHVTLPVLAMVVGGFASLTLLTKNSFLEEIHKQYVVTARSKGLSETRILWTHVFRNAMLLVIAGFPVALVSILFTGSLLIETIFNLDGLGLLSVEAIWRRDYPIVFGSLYIFALIGLVLTLVSDLTYHLVDPRIDFESRT</sequence>
<reference evidence="9" key="1">
    <citation type="submission" date="2020-10" db="EMBL/GenBank/DDBJ databases">
        <title>Genome sequence of the unusual species of purple photosynthetic bacteria, Phaeovibrio sulfidiphilus DSM 23193, type strain.</title>
        <authorList>
            <person name="Kyndt J.A."/>
            <person name="Meyer T.E."/>
        </authorList>
    </citation>
    <scope>NUCLEOTIDE SEQUENCE</scope>
    <source>
        <strain evidence="9">DSM 23193</strain>
    </source>
</reference>
<evidence type="ECO:0000256" key="1">
    <source>
        <dbReference type="ARBA" id="ARBA00004651"/>
    </source>
</evidence>
<dbReference type="RefSeq" id="WP_192533407.1">
    <property type="nucleotide sequence ID" value="NZ_JACZHT010000001.1"/>
</dbReference>
<keyword evidence="5 7" id="KW-1133">Transmembrane helix</keyword>
<keyword evidence="4 7" id="KW-0812">Transmembrane</keyword>
<organism evidence="9 10">
    <name type="scientific">Phaeovibrio sulfidiphilus</name>
    <dbReference type="NCBI Taxonomy" id="1220600"/>
    <lineage>
        <taxon>Bacteria</taxon>
        <taxon>Pseudomonadati</taxon>
        <taxon>Pseudomonadota</taxon>
        <taxon>Alphaproteobacteria</taxon>
        <taxon>Rhodospirillales</taxon>
        <taxon>Rhodospirillaceae</taxon>
        <taxon>Phaeovibrio</taxon>
    </lineage>
</organism>
<evidence type="ECO:0000256" key="6">
    <source>
        <dbReference type="ARBA" id="ARBA00023136"/>
    </source>
</evidence>
<gene>
    <name evidence="9" type="primary">yejB</name>
    <name evidence="9" type="ORF">IHV25_02675</name>
</gene>
<dbReference type="PANTHER" id="PTHR30465">
    <property type="entry name" value="INNER MEMBRANE ABC TRANSPORTER"/>
    <property type="match status" value="1"/>
</dbReference>
<keyword evidence="3" id="KW-1003">Cell membrane</keyword>
<proteinExistence type="inferred from homology"/>
<feature type="transmembrane region" description="Helical" evidence="7">
    <location>
        <begin position="9"/>
        <end position="30"/>
    </location>
</feature>
<dbReference type="GO" id="GO:0005886">
    <property type="term" value="C:plasma membrane"/>
    <property type="evidence" value="ECO:0007669"/>
    <property type="project" value="UniProtKB-SubCell"/>
</dbReference>
<feature type="transmembrane region" description="Helical" evidence="7">
    <location>
        <begin position="179"/>
        <end position="201"/>
    </location>
</feature>
<evidence type="ECO:0000256" key="4">
    <source>
        <dbReference type="ARBA" id="ARBA00022692"/>
    </source>
</evidence>